<protein>
    <recommendedName>
        <fullName evidence="1">NACHT domain-containing protein</fullName>
    </recommendedName>
</protein>
<dbReference type="Proteomes" id="UP001501222">
    <property type="component" value="Unassembled WGS sequence"/>
</dbReference>
<dbReference type="InterPro" id="IPR027417">
    <property type="entry name" value="P-loop_NTPase"/>
</dbReference>
<name>A0ABP6XFP7_9ACTN</name>
<dbReference type="PANTHER" id="PTHR46844">
    <property type="entry name" value="SLR5058 PROTEIN"/>
    <property type="match status" value="1"/>
</dbReference>
<dbReference type="Pfam" id="PF05729">
    <property type="entry name" value="NACHT"/>
    <property type="match status" value="1"/>
</dbReference>
<dbReference type="PANTHER" id="PTHR46844:SF1">
    <property type="entry name" value="SLR5058 PROTEIN"/>
    <property type="match status" value="1"/>
</dbReference>
<dbReference type="EMBL" id="BAABAA010000004">
    <property type="protein sequence ID" value="GAA3564510.1"/>
    <property type="molecule type" value="Genomic_DNA"/>
</dbReference>
<dbReference type="PROSITE" id="PS50837">
    <property type="entry name" value="NACHT"/>
    <property type="match status" value="1"/>
</dbReference>
<dbReference type="InterPro" id="IPR007111">
    <property type="entry name" value="NACHT_NTPase"/>
</dbReference>
<dbReference type="RefSeq" id="WP_344841886.1">
    <property type="nucleotide sequence ID" value="NZ_BAABAA010000004.1"/>
</dbReference>
<reference evidence="3" key="1">
    <citation type="journal article" date="2019" name="Int. J. Syst. Evol. Microbiol.">
        <title>The Global Catalogue of Microorganisms (GCM) 10K type strain sequencing project: providing services to taxonomists for standard genome sequencing and annotation.</title>
        <authorList>
            <consortium name="The Broad Institute Genomics Platform"/>
            <consortium name="The Broad Institute Genome Sequencing Center for Infectious Disease"/>
            <person name="Wu L."/>
            <person name="Ma J."/>
        </authorList>
    </citation>
    <scope>NUCLEOTIDE SEQUENCE [LARGE SCALE GENOMIC DNA]</scope>
    <source>
        <strain evidence="3">JCM 16928</strain>
    </source>
</reference>
<comment type="caution">
    <text evidence="2">The sequence shown here is derived from an EMBL/GenBank/DDBJ whole genome shotgun (WGS) entry which is preliminary data.</text>
</comment>
<accession>A0ABP6XFP7</accession>
<gene>
    <name evidence="2" type="ORF">GCM10022235_36240</name>
</gene>
<evidence type="ECO:0000259" key="1">
    <source>
        <dbReference type="PROSITE" id="PS50837"/>
    </source>
</evidence>
<dbReference type="SUPFAM" id="SSF52540">
    <property type="entry name" value="P-loop containing nucleoside triphosphate hydrolases"/>
    <property type="match status" value="1"/>
</dbReference>
<keyword evidence="3" id="KW-1185">Reference proteome</keyword>
<feature type="domain" description="NACHT" evidence="1">
    <location>
        <begin position="152"/>
        <end position="273"/>
    </location>
</feature>
<organism evidence="2 3">
    <name type="scientific">Kribbella ginsengisoli</name>
    <dbReference type="NCBI Taxonomy" id="363865"/>
    <lineage>
        <taxon>Bacteria</taxon>
        <taxon>Bacillati</taxon>
        <taxon>Actinomycetota</taxon>
        <taxon>Actinomycetes</taxon>
        <taxon>Propionibacteriales</taxon>
        <taxon>Kribbellaceae</taxon>
        <taxon>Kribbella</taxon>
    </lineage>
</organism>
<sequence length="554" mass="61626">MVDRGNSQPTDPKVKFAAALRSLHLEAGKPSARAIALRAGDISHTSVNDTLTGKRIPSWAVVEKVIRGLDGDVSQFRELWKAMATSDTDALQSLNGAYRQQLVRQFGNLQILDFNARRSAPIESLYVERKVTAEASGETISANAEWLERNSKHAVILGPPGSGKTALTHWITYIHAKNESLRTPFLIHLREFAGDSLPQQSILEYLTNNINAVYQVDLPERLILEYFESGSALVIFDGLDEILDLSDRHLAVQVIELFSFRFPRCSILITSRTAGYSQVRLDNDIFDTYHLNEFSSSDAASYLERRYQAHPGQVPRLSSELLLSNLTQADHLTGNPLFLSMLINLYSYTGSIPKRVTAVYRNWLDLAVYQWDRSRGIRTRSSLLEQQLARPALQDIALRMINGQLPSQLTATSLRNSLESLLETMTDAPTAEASLELVETITQRIGILTEVGATDSGEPLYGFSHRTMLEYLAAHSLARHSNSPTELAGALVENAKLAGWQPVAELAIQIFGESSEDGAMRTLAAMQAVADRLPTDDQRHAQQLIDHLYQTQRS</sequence>
<proteinExistence type="predicted"/>
<dbReference type="Gene3D" id="3.40.50.300">
    <property type="entry name" value="P-loop containing nucleotide triphosphate hydrolases"/>
    <property type="match status" value="1"/>
</dbReference>
<evidence type="ECO:0000313" key="2">
    <source>
        <dbReference type="EMBL" id="GAA3564510.1"/>
    </source>
</evidence>
<evidence type="ECO:0000313" key="3">
    <source>
        <dbReference type="Proteomes" id="UP001501222"/>
    </source>
</evidence>